<keyword evidence="1" id="KW-0472">Membrane</keyword>
<gene>
    <name evidence="3" type="primary">hupE_1</name>
    <name evidence="3" type="ORF">GCM10011487_15710</name>
</gene>
<dbReference type="Proteomes" id="UP000445000">
    <property type="component" value="Unassembled WGS sequence"/>
</dbReference>
<dbReference type="PIRSF" id="PIRSF016919">
    <property type="entry name" value="HupE_UreJ"/>
    <property type="match status" value="1"/>
</dbReference>
<name>A0A829Y9G7_9GAMM</name>
<feature type="signal peptide" evidence="2">
    <location>
        <begin position="1"/>
        <end position="22"/>
    </location>
</feature>
<evidence type="ECO:0000313" key="3">
    <source>
        <dbReference type="EMBL" id="GFE79571.1"/>
    </source>
</evidence>
<feature type="transmembrane region" description="Helical" evidence="1">
    <location>
        <begin position="90"/>
        <end position="108"/>
    </location>
</feature>
<feature type="transmembrane region" description="Helical" evidence="1">
    <location>
        <begin position="115"/>
        <end position="131"/>
    </location>
</feature>
<accession>A0A829Y9G7</accession>
<feature type="transmembrane region" description="Helical" evidence="1">
    <location>
        <begin position="65"/>
        <end position="84"/>
    </location>
</feature>
<comment type="caution">
    <text evidence="3">The sequence shown here is derived from an EMBL/GenBank/DDBJ whole genome shotgun (WGS) entry which is preliminary data.</text>
</comment>
<evidence type="ECO:0000256" key="1">
    <source>
        <dbReference type="SAM" id="Phobius"/>
    </source>
</evidence>
<proteinExistence type="predicted"/>
<feature type="transmembrane region" description="Helical" evidence="1">
    <location>
        <begin position="38"/>
        <end position="58"/>
    </location>
</feature>
<keyword evidence="1" id="KW-0812">Transmembrane</keyword>
<evidence type="ECO:0000256" key="2">
    <source>
        <dbReference type="SAM" id="SignalP"/>
    </source>
</evidence>
<dbReference type="Pfam" id="PF04955">
    <property type="entry name" value="HupE_UreJ"/>
    <property type="match status" value="1"/>
</dbReference>
<protein>
    <submittedName>
        <fullName evidence="3">Urease accessory protein UreJ</fullName>
    </submittedName>
</protein>
<evidence type="ECO:0000313" key="4">
    <source>
        <dbReference type="Proteomes" id="UP000445000"/>
    </source>
</evidence>
<keyword evidence="1" id="KW-1133">Transmembrane helix</keyword>
<sequence>MRRSVLPWLSAAFVLVPTVVLAHTGHSDTSGFMHGFRHPITGIDHMLAMTAVGVLAAQIGGSARWLVPLAFVSVMAIGGIFGMAGVSPSFAELGVAMSVIVFGMAIAVPLQLKTVAAVIVVGFFALFHGYVHGAEMPVTASMLSYVAGFVSATALLHMTGVALGAKFDLPRMNRPYRVARVAGGAMALFGVALLTGF</sequence>
<organism evidence="3 4">
    <name type="scientific">Steroidobacter agaridevorans</name>
    <dbReference type="NCBI Taxonomy" id="2695856"/>
    <lineage>
        <taxon>Bacteria</taxon>
        <taxon>Pseudomonadati</taxon>
        <taxon>Pseudomonadota</taxon>
        <taxon>Gammaproteobacteria</taxon>
        <taxon>Steroidobacterales</taxon>
        <taxon>Steroidobacteraceae</taxon>
        <taxon>Steroidobacter</taxon>
    </lineage>
</organism>
<dbReference type="AlphaFoldDB" id="A0A829Y9G7"/>
<keyword evidence="4" id="KW-1185">Reference proteome</keyword>
<feature type="chain" id="PRO_5032470908" evidence="2">
    <location>
        <begin position="23"/>
        <end position="197"/>
    </location>
</feature>
<reference evidence="4" key="1">
    <citation type="submission" date="2020-01" db="EMBL/GenBank/DDBJ databases">
        <title>'Steroidobacter agaridevorans' sp. nov., agar-degrading bacteria isolated from rhizosphere soils.</title>
        <authorList>
            <person name="Ikenaga M."/>
            <person name="Kataoka M."/>
            <person name="Murouchi A."/>
            <person name="Katsuragi S."/>
            <person name="Sakai M."/>
        </authorList>
    </citation>
    <scope>NUCLEOTIDE SEQUENCE [LARGE SCALE GENOMIC DNA]</scope>
    <source>
        <strain evidence="4">YU21-B</strain>
    </source>
</reference>
<keyword evidence="2" id="KW-0732">Signal</keyword>
<feature type="transmembrane region" description="Helical" evidence="1">
    <location>
        <begin position="143"/>
        <end position="165"/>
    </location>
</feature>
<feature type="transmembrane region" description="Helical" evidence="1">
    <location>
        <begin position="177"/>
        <end position="196"/>
    </location>
</feature>
<dbReference type="EMBL" id="BLJN01000001">
    <property type="protein sequence ID" value="GFE79571.1"/>
    <property type="molecule type" value="Genomic_DNA"/>
</dbReference>
<dbReference type="InterPro" id="IPR007038">
    <property type="entry name" value="HupE_UreJ"/>
</dbReference>